<evidence type="ECO:0000313" key="2">
    <source>
        <dbReference type="EMBL" id="EYE96424.1"/>
    </source>
</evidence>
<accession>A0A017SID3</accession>
<feature type="region of interest" description="Disordered" evidence="1">
    <location>
        <begin position="103"/>
        <end position="190"/>
    </location>
</feature>
<evidence type="ECO:0008006" key="4">
    <source>
        <dbReference type="Google" id="ProtNLM"/>
    </source>
</evidence>
<sequence length="190" mass="20688">MPVSEYTPQLNFLKDSASSLNISSPSTAAHLLAGHNHILHNDFKSLNQRHQEYCCGACGTIRSPETSKTIQIRKKKLKRTGVSTDGATIYKCLRCHRRTVKPVRKEPVRSKVPAKPTTTVEESISTTATSTDKTVSEQSASSEPASKTAENASSKKRAKARKQGGLQALLASKQQSQSASSSLDLFDFLQ</sequence>
<dbReference type="STRING" id="1388766.A0A017SID3"/>
<dbReference type="InterPro" id="IPR007175">
    <property type="entry name" value="Rpr2/Snm1/Rpp21"/>
</dbReference>
<protein>
    <recommendedName>
        <fullName evidence="4">Cullin binding protein CanA</fullName>
    </recommendedName>
</protein>
<dbReference type="OrthoDB" id="438080at2759"/>
<feature type="compositionally biased region" description="Polar residues" evidence="1">
    <location>
        <begin position="116"/>
        <end position="151"/>
    </location>
</feature>
<name>A0A017SID3_ASPRC</name>
<dbReference type="RefSeq" id="XP_040640112.1">
    <property type="nucleotide sequence ID" value="XM_040778443.1"/>
</dbReference>
<dbReference type="Proteomes" id="UP000019804">
    <property type="component" value="Unassembled WGS sequence"/>
</dbReference>
<evidence type="ECO:0000313" key="3">
    <source>
        <dbReference type="Proteomes" id="UP000019804"/>
    </source>
</evidence>
<dbReference type="EMBL" id="KK088418">
    <property type="protein sequence ID" value="EYE96424.1"/>
    <property type="molecule type" value="Genomic_DNA"/>
</dbReference>
<dbReference type="HOGENOM" id="CLU_081044_1_0_1"/>
<dbReference type="AlphaFoldDB" id="A0A017SID3"/>
<gene>
    <name evidence="2" type="ORF">EURHEDRAFT_351962</name>
</gene>
<keyword evidence="3" id="KW-1185">Reference proteome</keyword>
<organism evidence="2 3">
    <name type="scientific">Aspergillus ruber (strain CBS 135680)</name>
    <dbReference type="NCBI Taxonomy" id="1388766"/>
    <lineage>
        <taxon>Eukaryota</taxon>
        <taxon>Fungi</taxon>
        <taxon>Dikarya</taxon>
        <taxon>Ascomycota</taxon>
        <taxon>Pezizomycotina</taxon>
        <taxon>Eurotiomycetes</taxon>
        <taxon>Eurotiomycetidae</taxon>
        <taxon>Eurotiales</taxon>
        <taxon>Aspergillaceae</taxon>
        <taxon>Aspergillus</taxon>
        <taxon>Aspergillus subgen. Aspergillus</taxon>
    </lineage>
</organism>
<dbReference type="Pfam" id="PF04032">
    <property type="entry name" value="Rpr2"/>
    <property type="match status" value="1"/>
</dbReference>
<feature type="compositionally biased region" description="Low complexity" evidence="1">
    <location>
        <begin position="163"/>
        <end position="190"/>
    </location>
</feature>
<proteinExistence type="predicted"/>
<dbReference type="GeneID" id="63693567"/>
<dbReference type="GO" id="GO:0006396">
    <property type="term" value="P:RNA processing"/>
    <property type="evidence" value="ECO:0007669"/>
    <property type="project" value="InterPro"/>
</dbReference>
<reference evidence="3" key="1">
    <citation type="journal article" date="2014" name="Nat. Commun.">
        <title>Genomic adaptations of the halophilic Dead Sea filamentous fungus Eurotium rubrum.</title>
        <authorList>
            <person name="Kis-Papo T."/>
            <person name="Weig A.R."/>
            <person name="Riley R."/>
            <person name="Persoh D."/>
            <person name="Salamov A."/>
            <person name="Sun H."/>
            <person name="Lipzen A."/>
            <person name="Wasser S.P."/>
            <person name="Rambold G."/>
            <person name="Grigoriev I.V."/>
            <person name="Nevo E."/>
        </authorList>
    </citation>
    <scope>NUCLEOTIDE SEQUENCE [LARGE SCALE GENOMIC DNA]</scope>
    <source>
        <strain evidence="3">CBS 135680</strain>
    </source>
</reference>
<evidence type="ECO:0000256" key="1">
    <source>
        <dbReference type="SAM" id="MobiDB-lite"/>
    </source>
</evidence>